<dbReference type="GO" id="GO:0005793">
    <property type="term" value="C:endoplasmic reticulum-Golgi intermediate compartment"/>
    <property type="evidence" value="ECO:0007669"/>
    <property type="project" value="TreeGrafter"/>
</dbReference>
<dbReference type="GO" id="GO:0008375">
    <property type="term" value="F:acetylglucosaminyltransferase activity"/>
    <property type="evidence" value="ECO:0007669"/>
    <property type="project" value="TreeGrafter"/>
</dbReference>
<comment type="pathway">
    <text evidence="1">Protein modification; protein glycosylation.</text>
</comment>
<evidence type="ECO:0000256" key="1">
    <source>
        <dbReference type="ARBA" id="ARBA00004922"/>
    </source>
</evidence>
<evidence type="ECO:0000256" key="3">
    <source>
        <dbReference type="ARBA" id="ARBA00022679"/>
    </source>
</evidence>
<keyword evidence="7" id="KW-1185">Reference proteome</keyword>
<evidence type="ECO:0000256" key="2">
    <source>
        <dbReference type="ARBA" id="ARBA00022676"/>
    </source>
</evidence>
<dbReference type="PANTHER" id="PTHR12062:SF27">
    <property type="entry name" value="ALPHA-1,3-MANNOSYL-GLYCOPROTEIN 4-BETA-N-ACETYLGLUCOSAMINYLTRANSFERASE B"/>
    <property type="match status" value="1"/>
</dbReference>
<name>A0A8S4BPW2_9TELE</name>
<dbReference type="GO" id="GO:0005783">
    <property type="term" value="C:endoplasmic reticulum"/>
    <property type="evidence" value="ECO:0007669"/>
    <property type="project" value="TreeGrafter"/>
</dbReference>
<feature type="domain" description="MGAT4 A/B/C C-terminal" evidence="5">
    <location>
        <begin position="443"/>
        <end position="577"/>
    </location>
</feature>
<dbReference type="AlphaFoldDB" id="A0A8S4BPW2"/>
<gene>
    <name evidence="6" type="ORF">MMEN_LOCUS17803</name>
</gene>
<accession>A0A8S4BPW2</accession>
<sequence>MSATGALHLRDPGARQAFLKYAPGTFTSSTHSLTCTDLQSFAERNRERSRLLRETEMRVSPLRLACVLTFVWFASFVWIKSIPSDDALTDCDLQMLFERLLVVKELEGQLISNISNVMERLANMSKVANVTNLISNSTTNHTSTSSTAGEALFKLGIDLLLPHLKQHPDSLVPNVVLGKGRRGVSIVLGIPTVKREQQSYLTNTVSSLLSSLTTSQRRDILIVIFVAETDSDYVKSVAQTILKNFTTEVESGLLEVVSPSQNYYPDFNNLEETLGDSKTRVRWRSKQSMDFSFLMLYAHNRGTFYVQLEDDIIAKDGYYSDMKSFATQNTTKQWLYLEFSQLGFIGKMFHAHDLPLVAQFFLMFHNDKPVDWLLDHILWVKVCNPEKPKTECDQQMALLKRRHEPSLFQHVGLHSSLPGKIQNLKDLNFGRETLYWAHSNPFAELHSSLKHYSKHSLDRVYGGQGFFWAITPVHGDYILFRFPQPIYISGYLFRSGNIKNERDIFHNTTVEVLPGNAFAKKLLLNDSSSLYKDEGFVVVGAFQNGAAEGEIGDELQPVSALRLVVHSDSDVWVLLSEVHIKV</sequence>
<dbReference type="OrthoDB" id="2016523at2759"/>
<evidence type="ECO:0000259" key="5">
    <source>
        <dbReference type="Pfam" id="PF23524"/>
    </source>
</evidence>
<dbReference type="GO" id="GO:0006487">
    <property type="term" value="P:protein N-linked glycosylation"/>
    <property type="evidence" value="ECO:0007669"/>
    <property type="project" value="TreeGrafter"/>
</dbReference>
<dbReference type="EMBL" id="CAJRST010036666">
    <property type="protein sequence ID" value="CAG5993399.1"/>
    <property type="molecule type" value="Genomic_DNA"/>
</dbReference>
<dbReference type="InterPro" id="IPR056576">
    <property type="entry name" value="MGAT4_A/B/C_C"/>
</dbReference>
<dbReference type="PANTHER" id="PTHR12062">
    <property type="entry name" value="N-ACETYLGLUCOSAMINYLTRANSFERASE VI"/>
    <property type="match status" value="1"/>
</dbReference>
<feature type="domain" description="MGAT4 conserved region" evidence="4">
    <location>
        <begin position="161"/>
        <end position="429"/>
    </location>
</feature>
<protein>
    <submittedName>
        <fullName evidence="6">(Atlantic silverside) hypothetical protein</fullName>
    </submittedName>
</protein>
<dbReference type="Pfam" id="PF04666">
    <property type="entry name" value="MGAT4_cons"/>
    <property type="match status" value="1"/>
</dbReference>
<dbReference type="GO" id="GO:0005795">
    <property type="term" value="C:Golgi stack"/>
    <property type="evidence" value="ECO:0007669"/>
    <property type="project" value="TreeGrafter"/>
</dbReference>
<dbReference type="InterPro" id="IPR057279">
    <property type="entry name" value="MGAT4"/>
</dbReference>
<dbReference type="Pfam" id="PF23524">
    <property type="entry name" value="MGAT4A_C"/>
    <property type="match status" value="1"/>
</dbReference>
<dbReference type="InterPro" id="IPR006759">
    <property type="entry name" value="Glyco_transf_54"/>
</dbReference>
<keyword evidence="3" id="KW-0808">Transferase</keyword>
<organism evidence="6 7">
    <name type="scientific">Menidia menidia</name>
    <name type="common">Atlantic silverside</name>
    <dbReference type="NCBI Taxonomy" id="238744"/>
    <lineage>
        <taxon>Eukaryota</taxon>
        <taxon>Metazoa</taxon>
        <taxon>Chordata</taxon>
        <taxon>Craniata</taxon>
        <taxon>Vertebrata</taxon>
        <taxon>Euteleostomi</taxon>
        <taxon>Actinopterygii</taxon>
        <taxon>Neopterygii</taxon>
        <taxon>Teleostei</taxon>
        <taxon>Neoteleostei</taxon>
        <taxon>Acanthomorphata</taxon>
        <taxon>Ovalentaria</taxon>
        <taxon>Atherinomorphae</taxon>
        <taxon>Atheriniformes</taxon>
        <taxon>Atherinopsidae</taxon>
        <taxon>Menidiinae</taxon>
        <taxon>Menidia</taxon>
    </lineage>
</organism>
<evidence type="ECO:0000313" key="7">
    <source>
        <dbReference type="Proteomes" id="UP000677803"/>
    </source>
</evidence>
<dbReference type="Proteomes" id="UP000677803">
    <property type="component" value="Unassembled WGS sequence"/>
</dbReference>
<comment type="caution">
    <text evidence="6">The sequence shown here is derived from an EMBL/GenBank/DDBJ whole genome shotgun (WGS) entry which is preliminary data.</text>
</comment>
<reference evidence="6" key="1">
    <citation type="submission" date="2021-05" db="EMBL/GenBank/DDBJ databases">
        <authorList>
            <person name="Tigano A."/>
        </authorList>
    </citation>
    <scope>NUCLEOTIDE SEQUENCE</scope>
</reference>
<evidence type="ECO:0000259" key="4">
    <source>
        <dbReference type="Pfam" id="PF04666"/>
    </source>
</evidence>
<evidence type="ECO:0000313" key="6">
    <source>
        <dbReference type="EMBL" id="CAG5993399.1"/>
    </source>
</evidence>
<proteinExistence type="predicted"/>
<keyword evidence="2" id="KW-0328">Glycosyltransferase</keyword>